<reference evidence="1" key="1">
    <citation type="journal article" date="2023" name="Mol. Phylogenet. Evol.">
        <title>Genome-scale phylogeny and comparative genomics of the fungal order Sordariales.</title>
        <authorList>
            <person name="Hensen N."/>
            <person name="Bonometti L."/>
            <person name="Westerberg I."/>
            <person name="Brannstrom I.O."/>
            <person name="Guillou S."/>
            <person name="Cros-Aarteil S."/>
            <person name="Calhoun S."/>
            <person name="Haridas S."/>
            <person name="Kuo A."/>
            <person name="Mondo S."/>
            <person name="Pangilinan J."/>
            <person name="Riley R."/>
            <person name="LaButti K."/>
            <person name="Andreopoulos B."/>
            <person name="Lipzen A."/>
            <person name="Chen C."/>
            <person name="Yan M."/>
            <person name="Daum C."/>
            <person name="Ng V."/>
            <person name="Clum A."/>
            <person name="Steindorff A."/>
            <person name="Ohm R.A."/>
            <person name="Martin F."/>
            <person name="Silar P."/>
            <person name="Natvig D.O."/>
            <person name="Lalanne C."/>
            <person name="Gautier V."/>
            <person name="Ament-Velasquez S.L."/>
            <person name="Kruys A."/>
            <person name="Hutchinson M.I."/>
            <person name="Powell A.J."/>
            <person name="Barry K."/>
            <person name="Miller A.N."/>
            <person name="Grigoriev I.V."/>
            <person name="Debuchy R."/>
            <person name="Gladieux P."/>
            <person name="Hiltunen Thoren M."/>
            <person name="Johannesson H."/>
        </authorList>
    </citation>
    <scope>NUCLEOTIDE SEQUENCE</scope>
    <source>
        <strain evidence="1">CBS 168.71</strain>
    </source>
</reference>
<evidence type="ECO:0000313" key="2">
    <source>
        <dbReference type="Proteomes" id="UP001278766"/>
    </source>
</evidence>
<evidence type="ECO:0000313" key="1">
    <source>
        <dbReference type="EMBL" id="KAK3300842.1"/>
    </source>
</evidence>
<dbReference type="AlphaFoldDB" id="A0AAE0LX58"/>
<dbReference type="GeneID" id="87836920"/>
<accession>A0AAE0LX58</accession>
<protein>
    <submittedName>
        <fullName evidence="1">Uncharacterized protein</fullName>
    </submittedName>
</protein>
<dbReference type="EMBL" id="JAUEPN010000001">
    <property type="protein sequence ID" value="KAK3300842.1"/>
    <property type="molecule type" value="Genomic_DNA"/>
</dbReference>
<dbReference type="Proteomes" id="UP001278766">
    <property type="component" value="Unassembled WGS sequence"/>
</dbReference>
<gene>
    <name evidence="1" type="ORF">B0H64DRAFT_25019</name>
</gene>
<reference evidence="1" key="2">
    <citation type="submission" date="2023-06" db="EMBL/GenBank/DDBJ databases">
        <authorList>
            <consortium name="Lawrence Berkeley National Laboratory"/>
            <person name="Haridas S."/>
            <person name="Hensen N."/>
            <person name="Bonometti L."/>
            <person name="Westerberg I."/>
            <person name="Brannstrom I.O."/>
            <person name="Guillou S."/>
            <person name="Cros-Aarteil S."/>
            <person name="Calhoun S."/>
            <person name="Kuo A."/>
            <person name="Mondo S."/>
            <person name="Pangilinan J."/>
            <person name="Riley R."/>
            <person name="Labutti K."/>
            <person name="Andreopoulos B."/>
            <person name="Lipzen A."/>
            <person name="Chen C."/>
            <person name="Yanf M."/>
            <person name="Daum C."/>
            <person name="Ng V."/>
            <person name="Clum A."/>
            <person name="Steindorff A."/>
            <person name="Ohm R."/>
            <person name="Martin F."/>
            <person name="Silar P."/>
            <person name="Natvig D."/>
            <person name="Lalanne C."/>
            <person name="Gautier V."/>
            <person name="Ament-Velasquez S.L."/>
            <person name="Kruys A."/>
            <person name="Hutchinson M.I."/>
            <person name="Powell A.J."/>
            <person name="Barry K."/>
            <person name="Miller A.N."/>
            <person name="Grigoriev I.V."/>
            <person name="Debuchy R."/>
            <person name="Gladieux P."/>
            <person name="Thoren M.H."/>
            <person name="Johannesson H."/>
        </authorList>
    </citation>
    <scope>NUCLEOTIDE SEQUENCE</scope>
    <source>
        <strain evidence="1">CBS 168.71</strain>
    </source>
</reference>
<sequence length="98" mass="10617">MGAKRRKSAICWRQRPRREGHWAPLGVVALSFRVSCHAIGALRRTPAGNPQEPAGTGTVIGSVIRPACACEIATVGESPYPSWSRGVDLRVLVWNVGR</sequence>
<name>A0AAE0LX58_9PEZI</name>
<proteinExistence type="predicted"/>
<organism evidence="1 2">
    <name type="scientific">Chaetomium fimeti</name>
    <dbReference type="NCBI Taxonomy" id="1854472"/>
    <lineage>
        <taxon>Eukaryota</taxon>
        <taxon>Fungi</taxon>
        <taxon>Dikarya</taxon>
        <taxon>Ascomycota</taxon>
        <taxon>Pezizomycotina</taxon>
        <taxon>Sordariomycetes</taxon>
        <taxon>Sordariomycetidae</taxon>
        <taxon>Sordariales</taxon>
        <taxon>Chaetomiaceae</taxon>
        <taxon>Chaetomium</taxon>
    </lineage>
</organism>
<keyword evidence="2" id="KW-1185">Reference proteome</keyword>
<comment type="caution">
    <text evidence="1">The sequence shown here is derived from an EMBL/GenBank/DDBJ whole genome shotgun (WGS) entry which is preliminary data.</text>
</comment>
<dbReference type="RefSeq" id="XP_062664356.1">
    <property type="nucleotide sequence ID" value="XM_062799972.1"/>
</dbReference>